<protein>
    <submittedName>
        <fullName evidence="3">Long-chain fatty acid--CoA ligase</fullName>
    </submittedName>
</protein>
<feature type="transmembrane region" description="Helical" evidence="1">
    <location>
        <begin position="288"/>
        <end position="308"/>
    </location>
</feature>
<keyword evidence="3" id="KW-0436">Ligase</keyword>
<dbReference type="Proteomes" id="UP000324209">
    <property type="component" value="Chromosome"/>
</dbReference>
<dbReference type="InterPro" id="IPR042099">
    <property type="entry name" value="ANL_N_sf"/>
</dbReference>
<evidence type="ECO:0000259" key="2">
    <source>
        <dbReference type="Pfam" id="PF00501"/>
    </source>
</evidence>
<dbReference type="InterPro" id="IPR000873">
    <property type="entry name" value="AMP-dep_synth/lig_dom"/>
</dbReference>
<dbReference type="InterPro" id="IPR020845">
    <property type="entry name" value="AMP-binding_CS"/>
</dbReference>
<keyword evidence="1" id="KW-0472">Membrane</keyword>
<name>A0A5C1QLY6_9SPIO</name>
<sequence length="559" mass="63194">MNLTPWEFLPKYKGKYFNGTWPTLPEVLEITVERYGERRAFTAYSPELLELTYKDVLEKSKIIGQYLHSHGVRKGHRVGVTGKNSPEWGLAYLGILFAGGVVVPLDYGLSNGEVEKLMEMADVDILFCDEEKYDFFQDKNLKNLIALSPKKENYVLHISHDGDETIDMPQEDDLAAILFTSGTTGVSKGVMLTHSNFVSDAYQAQANMNIFHTDVFYALLPLHHSYSMLAVFIESLCVGSEIVFAKHLAIAQILKDLKQGQVTMFLGVPMLFNKMIKGLMKGIRDKGIVVYGLILFLMWISGLIKKYFHVNPGKKMFKGLLAKLSLDTNRVCICGGGPLPASTFKMFNQLGIDFVQGYGLTETSPIVALNPKEAYKEDSVGKMIPGTQTKILDPDERGCGEIALKGSMVMRGYYKNDEATREVFTEDNWFKTGDVGYLDEDNYLYLTGRAKSMIVTEGGKNVFPEEIEDKFQLYDEIDQILIRGYVLDAKMKTEGIEALIYPNQDGKDLSREHFQKVIDEVNSNLKAYQKISQFHILHEAMEMTTTKKIKRHKVVLKED</sequence>
<evidence type="ECO:0000256" key="1">
    <source>
        <dbReference type="SAM" id="Phobius"/>
    </source>
</evidence>
<dbReference type="KEGG" id="ock:EXM22_08340"/>
<reference evidence="3 4" key="1">
    <citation type="submission" date="2019-02" db="EMBL/GenBank/DDBJ databases">
        <title>Complete Genome Sequence and Methylome Analysis of free living Spirochaetas.</title>
        <authorList>
            <person name="Fomenkov A."/>
            <person name="Dubinina G."/>
            <person name="Leshcheva N."/>
            <person name="Mikheeva N."/>
            <person name="Grabovich M."/>
            <person name="Vincze T."/>
            <person name="Roberts R.J."/>
        </authorList>
    </citation>
    <scope>NUCLEOTIDE SEQUENCE [LARGE SCALE GENOMIC DNA]</scope>
    <source>
        <strain evidence="3 4">K2</strain>
    </source>
</reference>
<dbReference type="Gene3D" id="3.30.300.30">
    <property type="match status" value="1"/>
</dbReference>
<accession>A0A5C1QLY6</accession>
<dbReference type="SUPFAM" id="SSF56801">
    <property type="entry name" value="Acetyl-CoA synthetase-like"/>
    <property type="match status" value="1"/>
</dbReference>
<evidence type="ECO:0000313" key="4">
    <source>
        <dbReference type="Proteomes" id="UP000324209"/>
    </source>
</evidence>
<feature type="transmembrane region" description="Helical" evidence="1">
    <location>
        <begin position="90"/>
        <end position="109"/>
    </location>
</feature>
<dbReference type="PROSITE" id="PS00455">
    <property type="entry name" value="AMP_BINDING"/>
    <property type="match status" value="1"/>
</dbReference>
<dbReference type="OrthoDB" id="311554at2"/>
<dbReference type="InterPro" id="IPR045851">
    <property type="entry name" value="AMP-bd_C_sf"/>
</dbReference>
<dbReference type="EMBL" id="CP036150">
    <property type="protein sequence ID" value="QEN07990.1"/>
    <property type="molecule type" value="Genomic_DNA"/>
</dbReference>
<dbReference type="PANTHER" id="PTHR43767">
    <property type="entry name" value="LONG-CHAIN-FATTY-ACID--COA LIGASE"/>
    <property type="match status" value="1"/>
</dbReference>
<keyword evidence="1" id="KW-0812">Transmembrane</keyword>
<dbReference type="PANTHER" id="PTHR43767:SF1">
    <property type="entry name" value="NONRIBOSOMAL PEPTIDE SYNTHASE PES1 (EUROFUNG)-RELATED"/>
    <property type="match status" value="1"/>
</dbReference>
<dbReference type="Gene3D" id="3.40.50.12780">
    <property type="entry name" value="N-terminal domain of ligase-like"/>
    <property type="match status" value="1"/>
</dbReference>
<keyword evidence="4" id="KW-1185">Reference proteome</keyword>
<feature type="domain" description="AMP-dependent synthetase/ligase" evidence="2">
    <location>
        <begin position="29"/>
        <end position="414"/>
    </location>
</feature>
<dbReference type="InterPro" id="IPR050237">
    <property type="entry name" value="ATP-dep_AMP-bd_enzyme"/>
</dbReference>
<dbReference type="RefSeq" id="WP_149486070.1">
    <property type="nucleotide sequence ID" value="NZ_CP036150.1"/>
</dbReference>
<organism evidence="3 4">
    <name type="scientific">Oceanispirochaeta crateris</name>
    <dbReference type="NCBI Taxonomy" id="2518645"/>
    <lineage>
        <taxon>Bacteria</taxon>
        <taxon>Pseudomonadati</taxon>
        <taxon>Spirochaetota</taxon>
        <taxon>Spirochaetia</taxon>
        <taxon>Spirochaetales</taxon>
        <taxon>Spirochaetaceae</taxon>
        <taxon>Oceanispirochaeta</taxon>
    </lineage>
</organism>
<gene>
    <name evidence="3" type="ORF">EXM22_08340</name>
</gene>
<dbReference type="GO" id="GO:0016878">
    <property type="term" value="F:acid-thiol ligase activity"/>
    <property type="evidence" value="ECO:0007669"/>
    <property type="project" value="UniProtKB-ARBA"/>
</dbReference>
<proteinExistence type="predicted"/>
<dbReference type="AlphaFoldDB" id="A0A5C1QLY6"/>
<keyword evidence="1" id="KW-1133">Transmembrane helix</keyword>
<evidence type="ECO:0000313" key="3">
    <source>
        <dbReference type="EMBL" id="QEN07990.1"/>
    </source>
</evidence>
<dbReference type="Pfam" id="PF00501">
    <property type="entry name" value="AMP-binding"/>
    <property type="match status" value="1"/>
</dbReference>